<gene>
    <name evidence="1" type="ORF">PSHT_04331</name>
</gene>
<dbReference type="OrthoDB" id="2506745at2759"/>
<reference evidence="2" key="3">
    <citation type="journal article" date="2018" name="Mol. Plant Microbe Interact.">
        <title>Genome sequence resources for the wheat stripe rust pathogen (Puccinia striiformis f. sp. tritici) and the barley stripe rust pathogen (Puccinia striiformis f. sp. hordei).</title>
        <authorList>
            <person name="Xia C."/>
            <person name="Wang M."/>
            <person name="Yin C."/>
            <person name="Cornejo O.E."/>
            <person name="Hulbert S.H."/>
            <person name="Chen X."/>
        </authorList>
    </citation>
    <scope>NUCLEOTIDE SEQUENCE [LARGE SCALE GENOMIC DNA]</scope>
    <source>
        <strain evidence="2">93TX-2</strain>
    </source>
</reference>
<dbReference type="Proteomes" id="UP000238274">
    <property type="component" value="Unassembled WGS sequence"/>
</dbReference>
<accession>A0A2S4WD67</accession>
<dbReference type="VEuPathDB" id="FungiDB:PSHT_04331"/>
<dbReference type="AlphaFoldDB" id="A0A2S4WD67"/>
<dbReference type="PANTHER" id="PTHR31912:SF34">
    <property type="entry name" value="NOTOCHORD-RELATED PROTEIN"/>
    <property type="match status" value="1"/>
</dbReference>
<evidence type="ECO:0000313" key="1">
    <source>
        <dbReference type="EMBL" id="POW19730.1"/>
    </source>
</evidence>
<dbReference type="VEuPathDB" id="FungiDB:PSTT_09184"/>
<protein>
    <submittedName>
        <fullName evidence="1">Uncharacterized protein</fullName>
    </submittedName>
</protein>
<keyword evidence="2" id="KW-1185">Reference proteome</keyword>
<dbReference type="PANTHER" id="PTHR31912">
    <property type="entry name" value="IP13529P"/>
    <property type="match status" value="1"/>
</dbReference>
<dbReference type="VEuPathDB" id="FungiDB:PSTT_16344"/>
<evidence type="ECO:0000313" key="2">
    <source>
        <dbReference type="Proteomes" id="UP000238274"/>
    </source>
</evidence>
<comment type="caution">
    <text evidence="1">The sequence shown here is derived from an EMBL/GenBank/DDBJ whole genome shotgun (WGS) entry which is preliminary data.</text>
</comment>
<organism evidence="1 2">
    <name type="scientific">Puccinia striiformis</name>
    <dbReference type="NCBI Taxonomy" id="27350"/>
    <lineage>
        <taxon>Eukaryota</taxon>
        <taxon>Fungi</taxon>
        <taxon>Dikarya</taxon>
        <taxon>Basidiomycota</taxon>
        <taxon>Pucciniomycotina</taxon>
        <taxon>Pucciniomycetes</taxon>
        <taxon>Pucciniales</taxon>
        <taxon>Pucciniaceae</taxon>
        <taxon>Puccinia</taxon>
    </lineage>
</organism>
<reference evidence="2" key="2">
    <citation type="journal article" date="2018" name="BMC Genomics">
        <title>Genomic insights into host adaptation between the wheat stripe rust pathogen (Puccinia striiformis f. sp. tritici) and the barley stripe rust pathogen (Puccinia striiformis f. sp. hordei).</title>
        <authorList>
            <person name="Xia C."/>
            <person name="Wang M."/>
            <person name="Yin C."/>
            <person name="Cornejo O.E."/>
            <person name="Hulbert S.H."/>
            <person name="Chen X."/>
        </authorList>
    </citation>
    <scope>NUCLEOTIDE SEQUENCE [LARGE SCALE GENOMIC DNA]</scope>
    <source>
        <strain evidence="2">93TX-2</strain>
    </source>
</reference>
<sequence length="432" mass="48958">MLLLSLTNATRLYNPFLELEGFDGVLDTPVEVLHVVLLGIVKYLARDFVHHLLDAAKKEIIARLHSFDRNGVNIDLMKPKYLIRHILSIVGRDFKVILQTAPFVFFGLMTPEQKSIWSALCKLTPFTFQTKISDMAAYQVQLRLHVDHFLAHLIKASAQWVNKPKIHMLRHLGDSILRFGPAVIFSTEKFESFNGVVRQSSIHSNKQAPGRDIAVAFDSHACLRFVISGGRNNDPILKTWTTASRQVTQVFHNNRNIQRALGYNEETAKPRSPHEYPKCSEVQLDKHDSIRRGFFVGFLRNDGCWLVGQVNSLWEVVGSRRASCYVELTGFDFTGADGHYEMCGLKRTVYTAVVNAKDLAGSINVQHNCQLGNCPILKTKSTFMERQETSEKTDDVVHSDHDRYIINAASLRNAELHRLLSNMMIDPITGDQ</sequence>
<name>A0A2S4WD67_9BASI</name>
<dbReference type="EMBL" id="PKSM01000044">
    <property type="protein sequence ID" value="POW19730.1"/>
    <property type="molecule type" value="Genomic_DNA"/>
</dbReference>
<reference evidence="1 2" key="1">
    <citation type="submission" date="2017-12" db="EMBL/GenBank/DDBJ databases">
        <title>Gene loss provides genomic basis for host adaptation in cereal stripe rust fungi.</title>
        <authorList>
            <person name="Xia C."/>
        </authorList>
    </citation>
    <scope>NUCLEOTIDE SEQUENCE [LARGE SCALE GENOMIC DNA]</scope>
    <source>
        <strain evidence="1 2">93TX-2</strain>
    </source>
</reference>
<proteinExistence type="predicted"/>